<dbReference type="InterPro" id="IPR011006">
    <property type="entry name" value="CheY-like_superfamily"/>
</dbReference>
<dbReference type="EMBL" id="SVCA01000003">
    <property type="protein sequence ID" value="MBE6084716.1"/>
    <property type="molecule type" value="Genomic_DNA"/>
</dbReference>
<accession>A0A927ZRW1</accession>
<dbReference type="Pfam" id="PF07228">
    <property type="entry name" value="SpoIIE"/>
    <property type="match status" value="1"/>
</dbReference>
<evidence type="ECO:0000313" key="4">
    <source>
        <dbReference type="Proteomes" id="UP000772151"/>
    </source>
</evidence>
<keyword evidence="1" id="KW-0378">Hydrolase</keyword>
<dbReference type="PANTHER" id="PTHR43156:SF2">
    <property type="entry name" value="STAGE II SPORULATION PROTEIN E"/>
    <property type="match status" value="1"/>
</dbReference>
<comment type="caution">
    <text evidence="3">The sequence shown here is derived from an EMBL/GenBank/DDBJ whole genome shotgun (WGS) entry which is preliminary data.</text>
</comment>
<dbReference type="InterPro" id="IPR036457">
    <property type="entry name" value="PPM-type-like_dom_sf"/>
</dbReference>
<dbReference type="AlphaFoldDB" id="A0A927ZRW1"/>
<dbReference type="PANTHER" id="PTHR43156">
    <property type="entry name" value="STAGE II SPORULATION PROTEIN E-RELATED"/>
    <property type="match status" value="1"/>
</dbReference>
<proteinExistence type="predicted"/>
<dbReference type="Gene3D" id="3.40.50.2300">
    <property type="match status" value="1"/>
</dbReference>
<dbReference type="RefSeq" id="WP_303668789.1">
    <property type="nucleotide sequence ID" value="NZ_SVCA01000003.1"/>
</dbReference>
<name>A0A927ZRW1_SELRU</name>
<protein>
    <recommendedName>
        <fullName evidence="2">PPM-type phosphatase domain-containing protein</fullName>
    </recommendedName>
</protein>
<dbReference type="SUPFAM" id="SSF52172">
    <property type="entry name" value="CheY-like"/>
    <property type="match status" value="1"/>
</dbReference>
<sequence>MTRLRILVVSPKAEEIREWIKDKVSPRFNTTIHIALDGVEGLHKVQKYMPVFIIADNKLPDMNGMSFASVVKDTVEGQESYILIFGVDAFLPNSKAEIYLPPLDDRQLNIFLAAHIDSFFNSKFFSAAHREEYESRKNEQLKQLPKQLDNDWVSISTLFSPYDELSGDGFDYWIAPKSSQDEGILYGFLYDCTGHGPESYPFVSSIRKLLKKNLQLYELHRFKSLADVMKKSNSVIMDSTPGNELTPAAAVAFYVNFKDNMLKYCTAGIPSFYVKYIGEHGYEKMDCRNYLLGMFPDVDYDEKEMSLNGVDELVFASDGLSELLYHNDEDGYGEAKHDDVSAVTIKVKRPTM</sequence>
<evidence type="ECO:0000256" key="1">
    <source>
        <dbReference type="ARBA" id="ARBA00022801"/>
    </source>
</evidence>
<evidence type="ECO:0000313" key="3">
    <source>
        <dbReference type="EMBL" id="MBE6084716.1"/>
    </source>
</evidence>
<gene>
    <name evidence="3" type="ORF">E7203_04500</name>
</gene>
<dbReference type="GO" id="GO:0016791">
    <property type="term" value="F:phosphatase activity"/>
    <property type="evidence" value="ECO:0007669"/>
    <property type="project" value="TreeGrafter"/>
</dbReference>
<reference evidence="3" key="1">
    <citation type="submission" date="2019-04" db="EMBL/GenBank/DDBJ databases">
        <title>Evolution of Biomass-Degrading Anaerobic Consortia Revealed by Metagenomics.</title>
        <authorList>
            <person name="Peng X."/>
        </authorList>
    </citation>
    <scope>NUCLEOTIDE SEQUENCE</scope>
    <source>
        <strain evidence="3">SIG242</strain>
    </source>
</reference>
<organism evidence="3 4">
    <name type="scientific">Selenomonas ruminantium</name>
    <dbReference type="NCBI Taxonomy" id="971"/>
    <lineage>
        <taxon>Bacteria</taxon>
        <taxon>Bacillati</taxon>
        <taxon>Bacillota</taxon>
        <taxon>Negativicutes</taxon>
        <taxon>Selenomonadales</taxon>
        <taxon>Selenomonadaceae</taxon>
        <taxon>Selenomonas</taxon>
    </lineage>
</organism>
<feature type="domain" description="PPM-type phosphatase" evidence="2">
    <location>
        <begin position="150"/>
        <end position="347"/>
    </location>
</feature>
<evidence type="ECO:0000259" key="2">
    <source>
        <dbReference type="SMART" id="SM00331"/>
    </source>
</evidence>
<dbReference type="InterPro" id="IPR052016">
    <property type="entry name" value="Bact_Sigma-Reg"/>
</dbReference>
<dbReference type="Gene3D" id="3.60.40.10">
    <property type="entry name" value="PPM-type phosphatase domain"/>
    <property type="match status" value="1"/>
</dbReference>
<dbReference type="SMART" id="SM00331">
    <property type="entry name" value="PP2C_SIG"/>
    <property type="match status" value="1"/>
</dbReference>
<dbReference type="InterPro" id="IPR001932">
    <property type="entry name" value="PPM-type_phosphatase-like_dom"/>
</dbReference>
<dbReference type="Proteomes" id="UP000772151">
    <property type="component" value="Unassembled WGS sequence"/>
</dbReference>